<evidence type="ECO:0000313" key="1">
    <source>
        <dbReference type="EMBL" id="KIM59275.1"/>
    </source>
</evidence>
<reference evidence="2" key="2">
    <citation type="submission" date="2015-01" db="EMBL/GenBank/DDBJ databases">
        <title>Evolutionary Origins and Diversification of the Mycorrhizal Mutualists.</title>
        <authorList>
            <consortium name="DOE Joint Genome Institute"/>
            <consortium name="Mycorrhizal Genomics Consortium"/>
            <person name="Kohler A."/>
            <person name="Kuo A."/>
            <person name="Nagy L.G."/>
            <person name="Floudas D."/>
            <person name="Copeland A."/>
            <person name="Barry K.W."/>
            <person name="Cichocki N."/>
            <person name="Veneault-Fourrey C."/>
            <person name="LaButti K."/>
            <person name="Lindquist E.A."/>
            <person name="Lipzen A."/>
            <person name="Lundell T."/>
            <person name="Morin E."/>
            <person name="Murat C."/>
            <person name="Riley R."/>
            <person name="Ohm R."/>
            <person name="Sun H."/>
            <person name="Tunlid A."/>
            <person name="Henrissat B."/>
            <person name="Grigoriev I.V."/>
            <person name="Hibbett D.S."/>
            <person name="Martin F."/>
        </authorList>
    </citation>
    <scope>NUCLEOTIDE SEQUENCE [LARGE SCALE GENOMIC DNA]</scope>
    <source>
        <strain evidence="2">Foug A</strain>
    </source>
</reference>
<proteinExistence type="predicted"/>
<keyword evidence="2" id="KW-1185">Reference proteome</keyword>
<dbReference type="InParanoid" id="A0A0C3DEZ0"/>
<dbReference type="HOGENOM" id="CLU_1289622_0_0_1"/>
<accession>A0A0C3DEZ0</accession>
<reference evidence="1 2" key="1">
    <citation type="submission" date="2014-04" db="EMBL/GenBank/DDBJ databases">
        <authorList>
            <consortium name="DOE Joint Genome Institute"/>
            <person name="Kuo A."/>
            <person name="Kohler A."/>
            <person name="Nagy L.G."/>
            <person name="Floudas D."/>
            <person name="Copeland A."/>
            <person name="Barry K.W."/>
            <person name="Cichocki N."/>
            <person name="Veneault-Fourrey C."/>
            <person name="LaButti K."/>
            <person name="Lindquist E.A."/>
            <person name="Lipzen A."/>
            <person name="Lundell T."/>
            <person name="Morin E."/>
            <person name="Murat C."/>
            <person name="Sun H."/>
            <person name="Tunlid A."/>
            <person name="Henrissat B."/>
            <person name="Grigoriev I.V."/>
            <person name="Hibbett D.S."/>
            <person name="Martin F."/>
            <person name="Nordberg H.P."/>
            <person name="Cantor M.N."/>
            <person name="Hua S.X."/>
        </authorList>
    </citation>
    <scope>NUCLEOTIDE SEQUENCE [LARGE SCALE GENOMIC DNA]</scope>
    <source>
        <strain evidence="1 2">Foug A</strain>
    </source>
</reference>
<gene>
    <name evidence="1" type="ORF">SCLCIDRAFT_1217828</name>
</gene>
<protein>
    <submittedName>
        <fullName evidence="1">Uncharacterized protein</fullName>
    </submittedName>
</protein>
<dbReference type="OrthoDB" id="2664791at2759"/>
<organism evidence="1 2">
    <name type="scientific">Scleroderma citrinum Foug A</name>
    <dbReference type="NCBI Taxonomy" id="1036808"/>
    <lineage>
        <taxon>Eukaryota</taxon>
        <taxon>Fungi</taxon>
        <taxon>Dikarya</taxon>
        <taxon>Basidiomycota</taxon>
        <taxon>Agaricomycotina</taxon>
        <taxon>Agaricomycetes</taxon>
        <taxon>Agaricomycetidae</taxon>
        <taxon>Boletales</taxon>
        <taxon>Sclerodermatineae</taxon>
        <taxon>Sclerodermataceae</taxon>
        <taxon>Scleroderma</taxon>
    </lineage>
</organism>
<dbReference type="Proteomes" id="UP000053989">
    <property type="component" value="Unassembled WGS sequence"/>
</dbReference>
<evidence type="ECO:0000313" key="2">
    <source>
        <dbReference type="Proteomes" id="UP000053989"/>
    </source>
</evidence>
<name>A0A0C3DEZ0_9AGAM</name>
<dbReference type="AlphaFoldDB" id="A0A0C3DEZ0"/>
<sequence>MSKSFVLITNSWRKSGDRDNRLIRKPMKASVISWLGSKAVRLSEIYEALRIDSAQMKSAQNLLKELVPEYLDVNKRFRDQDQMSVESLKRELQRRMPSLNRYEDGWGAEVLIRRVVSYRHSLVNCKCRSHPRVVATRPTMPTPASTSLPAPVLARARAPTSLEEFLHSVEPNSSHLLFLLARHGLSDDRFAEFIALPPDYRKAFIRLVFHGGQVPDKYIQGVLAAAEKLSH</sequence>
<dbReference type="EMBL" id="KN822075">
    <property type="protein sequence ID" value="KIM59275.1"/>
    <property type="molecule type" value="Genomic_DNA"/>
</dbReference>